<feature type="transmembrane region" description="Helical" evidence="1">
    <location>
        <begin position="137"/>
        <end position="154"/>
    </location>
</feature>
<dbReference type="AlphaFoldDB" id="A0A7X5VDC4"/>
<keyword evidence="1" id="KW-0472">Membrane</keyword>
<dbReference type="EMBL" id="JAASRO010000001">
    <property type="protein sequence ID" value="NIK59156.1"/>
    <property type="molecule type" value="Genomic_DNA"/>
</dbReference>
<evidence type="ECO:0008006" key="4">
    <source>
        <dbReference type="Google" id="ProtNLM"/>
    </source>
</evidence>
<keyword evidence="1" id="KW-1133">Transmembrane helix</keyword>
<feature type="transmembrane region" description="Helical" evidence="1">
    <location>
        <begin position="215"/>
        <end position="232"/>
    </location>
</feature>
<keyword evidence="1" id="KW-0812">Transmembrane</keyword>
<sequence>MRHFLASRPAELPALLDHWVATGVITPEQAARMRADLGAMRPRTLTVLPTPTPTSTPAPAPVVAPAERRQASIAIEALGYLGSLMIVIASVLLASQYWDDLSAAGHLVVVGAAAVLLLGAGFAVPARLGEAAVRMHAALWIGATLSTAGFLGILGDEVLGWYDADLALLVFAGTTALAAVLWWQLPTVVQQAPVVVGLAGVAGAAAAQLEVDHLPGIAVWGVGAIWFLLGWGRVVRPRWAALLFGGIAVIVGPGMTMPADGGIVLALATITALLCLAVLARDLLILAVGAWGALQFLPIAINEWFPGELAAAVVLLVVGGLLVVGAVWIARRRTGGSATAQRRAYTVPAGAALISSACVAAGVTAVILAWGLT</sequence>
<feature type="transmembrane region" description="Helical" evidence="1">
    <location>
        <begin position="284"/>
        <end position="305"/>
    </location>
</feature>
<feature type="transmembrane region" description="Helical" evidence="1">
    <location>
        <begin position="192"/>
        <end position="209"/>
    </location>
</feature>
<proteinExistence type="predicted"/>
<reference evidence="2 3" key="1">
    <citation type="submission" date="2020-03" db="EMBL/GenBank/DDBJ databases">
        <title>Sequencing the genomes of 1000 actinobacteria strains.</title>
        <authorList>
            <person name="Klenk H.-P."/>
        </authorList>
    </citation>
    <scope>NUCLEOTIDE SEQUENCE [LARGE SCALE GENOMIC DNA]</scope>
    <source>
        <strain evidence="2 3">DSM 45490</strain>
    </source>
</reference>
<evidence type="ECO:0000256" key="1">
    <source>
        <dbReference type="SAM" id="Phobius"/>
    </source>
</evidence>
<evidence type="ECO:0000313" key="2">
    <source>
        <dbReference type="EMBL" id="NIK59156.1"/>
    </source>
</evidence>
<feature type="transmembrane region" description="Helical" evidence="1">
    <location>
        <begin position="262"/>
        <end position="279"/>
    </location>
</feature>
<organism evidence="2 3">
    <name type="scientific">Kribbella shirazensis</name>
    <dbReference type="NCBI Taxonomy" id="1105143"/>
    <lineage>
        <taxon>Bacteria</taxon>
        <taxon>Bacillati</taxon>
        <taxon>Actinomycetota</taxon>
        <taxon>Actinomycetes</taxon>
        <taxon>Propionibacteriales</taxon>
        <taxon>Kribbellaceae</taxon>
        <taxon>Kribbella</taxon>
    </lineage>
</organism>
<feature type="transmembrane region" description="Helical" evidence="1">
    <location>
        <begin position="311"/>
        <end position="330"/>
    </location>
</feature>
<accession>A0A7X5VDC4</accession>
<protein>
    <recommendedName>
        <fullName evidence="4">DUF2157 domain-containing protein</fullName>
    </recommendedName>
</protein>
<gene>
    <name evidence="2" type="ORF">BJY22_004873</name>
</gene>
<dbReference type="Proteomes" id="UP000555407">
    <property type="component" value="Unassembled WGS sequence"/>
</dbReference>
<dbReference type="RefSeq" id="WP_167210466.1">
    <property type="nucleotide sequence ID" value="NZ_JAASRO010000001.1"/>
</dbReference>
<comment type="caution">
    <text evidence="2">The sequence shown here is derived from an EMBL/GenBank/DDBJ whole genome shotgun (WGS) entry which is preliminary data.</text>
</comment>
<evidence type="ECO:0000313" key="3">
    <source>
        <dbReference type="Proteomes" id="UP000555407"/>
    </source>
</evidence>
<feature type="transmembrane region" description="Helical" evidence="1">
    <location>
        <begin position="351"/>
        <end position="372"/>
    </location>
</feature>
<feature type="transmembrane region" description="Helical" evidence="1">
    <location>
        <begin position="166"/>
        <end position="185"/>
    </location>
</feature>
<feature type="transmembrane region" description="Helical" evidence="1">
    <location>
        <begin position="77"/>
        <end position="98"/>
    </location>
</feature>
<keyword evidence="3" id="KW-1185">Reference proteome</keyword>
<name>A0A7X5VDC4_9ACTN</name>
<feature type="transmembrane region" description="Helical" evidence="1">
    <location>
        <begin position="239"/>
        <end position="256"/>
    </location>
</feature>
<feature type="transmembrane region" description="Helical" evidence="1">
    <location>
        <begin position="104"/>
        <end position="125"/>
    </location>
</feature>